<feature type="compositionally biased region" description="Low complexity" evidence="1">
    <location>
        <begin position="33"/>
        <end position="47"/>
    </location>
</feature>
<feature type="chain" id="PRO_5041381769" evidence="2">
    <location>
        <begin position="17"/>
        <end position="510"/>
    </location>
</feature>
<feature type="compositionally biased region" description="Polar residues" evidence="1">
    <location>
        <begin position="48"/>
        <end position="64"/>
    </location>
</feature>
<reference evidence="3" key="1">
    <citation type="submission" date="2023-06" db="EMBL/GenBank/DDBJ databases">
        <title>Genomic analysis of the entomopathogenic nematode Steinernema hermaphroditum.</title>
        <authorList>
            <person name="Schwarz E.M."/>
            <person name="Heppert J.K."/>
            <person name="Baniya A."/>
            <person name="Schwartz H.T."/>
            <person name="Tan C.-H."/>
            <person name="Antoshechkin I."/>
            <person name="Sternberg P.W."/>
            <person name="Goodrich-Blair H."/>
            <person name="Dillman A.R."/>
        </authorList>
    </citation>
    <scope>NUCLEOTIDE SEQUENCE</scope>
    <source>
        <strain evidence="3">PS9179</strain>
        <tissue evidence="3">Whole animal</tissue>
    </source>
</reference>
<protein>
    <submittedName>
        <fullName evidence="3">Uncharacterized protein</fullName>
    </submittedName>
</protein>
<keyword evidence="2" id="KW-0732">Signal</keyword>
<sequence length="510" mass="57103">MLRTVILLWLAVSVDACTPMGPSESDVAESVDRTPSTKTTKRPTPNTEAPSRNHTTTTTISVSTKAPKETCPAPMKSPKTNSDYKVNFNGKNIVVISDPENIASYPSDTRTFSRKTEFRNHIVFEFDEDKANENEFFRCEHNDICVCDGNNMCTTSATTSLYVYLECPAKGQCTVNAKKDADGKENVHQNIHYLSCQKECGTKVKLDNSPPLRPCYQTAKDLEKLDSDTCSIGDKKMCEVADGEEVANKLVYDFTFPSFYYISKNTKQPHISFGGKTFVVFRTPESQPRYDTKGSLLDNIMKYRNHEVLTLNDLAKNNPFEVSCDQGEQMCMCDKEFVHCNKPNLKGGNLGVRLECSNDGNCDVEGYLYDEKLGSAHYISCNKCPNEFDVDTSPPQKVILPTLEEQEKLPPIGTCDPPENVIHKLQIDYTDEVYNFVQAPHVKRCRYSVGDIIYYARKEDDGPNEGLIFGTGSCFSTADNKHFLAEGSIFVQQMCTDGNNTLAKVVKTEH</sequence>
<comment type="caution">
    <text evidence="3">The sequence shown here is derived from an EMBL/GenBank/DDBJ whole genome shotgun (WGS) entry which is preliminary data.</text>
</comment>
<evidence type="ECO:0000313" key="3">
    <source>
        <dbReference type="EMBL" id="KAK0415135.1"/>
    </source>
</evidence>
<proteinExistence type="predicted"/>
<evidence type="ECO:0000256" key="2">
    <source>
        <dbReference type="SAM" id="SignalP"/>
    </source>
</evidence>
<evidence type="ECO:0000313" key="4">
    <source>
        <dbReference type="Proteomes" id="UP001175271"/>
    </source>
</evidence>
<gene>
    <name evidence="3" type="ORF">QR680_011790</name>
</gene>
<accession>A0AA39HZR0</accession>
<feature type="region of interest" description="Disordered" evidence="1">
    <location>
        <begin position="19"/>
        <end position="78"/>
    </location>
</feature>
<evidence type="ECO:0000256" key="1">
    <source>
        <dbReference type="SAM" id="MobiDB-lite"/>
    </source>
</evidence>
<name>A0AA39HZR0_9BILA</name>
<keyword evidence="4" id="KW-1185">Reference proteome</keyword>
<organism evidence="3 4">
    <name type="scientific">Steinernema hermaphroditum</name>
    <dbReference type="NCBI Taxonomy" id="289476"/>
    <lineage>
        <taxon>Eukaryota</taxon>
        <taxon>Metazoa</taxon>
        <taxon>Ecdysozoa</taxon>
        <taxon>Nematoda</taxon>
        <taxon>Chromadorea</taxon>
        <taxon>Rhabditida</taxon>
        <taxon>Tylenchina</taxon>
        <taxon>Panagrolaimomorpha</taxon>
        <taxon>Strongyloidoidea</taxon>
        <taxon>Steinernematidae</taxon>
        <taxon>Steinernema</taxon>
    </lineage>
</organism>
<dbReference type="EMBL" id="JAUCMV010000002">
    <property type="protein sequence ID" value="KAK0415135.1"/>
    <property type="molecule type" value="Genomic_DNA"/>
</dbReference>
<feature type="signal peptide" evidence="2">
    <location>
        <begin position="1"/>
        <end position="16"/>
    </location>
</feature>
<dbReference type="Proteomes" id="UP001175271">
    <property type="component" value="Unassembled WGS sequence"/>
</dbReference>
<dbReference type="AlphaFoldDB" id="A0AA39HZR0"/>